<organism evidence="5 6">
    <name type="scientific">Nicotiana tabacum</name>
    <name type="common">Common tobacco</name>
    <dbReference type="NCBI Taxonomy" id="4097"/>
    <lineage>
        <taxon>Eukaryota</taxon>
        <taxon>Viridiplantae</taxon>
        <taxon>Streptophyta</taxon>
        <taxon>Embryophyta</taxon>
        <taxon>Tracheophyta</taxon>
        <taxon>Spermatophyta</taxon>
        <taxon>Magnoliopsida</taxon>
        <taxon>eudicotyledons</taxon>
        <taxon>Gunneridae</taxon>
        <taxon>Pentapetalae</taxon>
        <taxon>asterids</taxon>
        <taxon>lamiids</taxon>
        <taxon>Solanales</taxon>
        <taxon>Solanaceae</taxon>
        <taxon>Nicotianoideae</taxon>
        <taxon>Nicotianeae</taxon>
        <taxon>Nicotiana</taxon>
    </lineage>
</organism>
<dbReference type="RefSeq" id="XP_016469448.1">
    <property type="nucleotide sequence ID" value="XM_016613962.1"/>
</dbReference>
<gene>
    <name evidence="6" type="primary">LOC107791821</name>
</gene>
<keyword evidence="2 4" id="KW-0863">Zinc-finger</keyword>
<protein>
    <submittedName>
        <fullName evidence="6">Uncharacterized protein LOC107791821</fullName>
    </submittedName>
</protein>
<dbReference type="OMA" id="WRCARSI"/>
<dbReference type="SMART" id="SM00575">
    <property type="entry name" value="ZnF_PMZ"/>
    <property type="match status" value="1"/>
</dbReference>
<dbReference type="InterPro" id="IPR007527">
    <property type="entry name" value="Znf_SWIM"/>
</dbReference>
<dbReference type="KEGG" id="nta:107791821"/>
<dbReference type="PaxDb" id="4097-A0A1S3ZYM4"/>
<dbReference type="RefSeq" id="XP_016469448.2">
    <property type="nucleotide sequence ID" value="XM_016613962.2"/>
</dbReference>
<dbReference type="Proteomes" id="UP000790787">
    <property type="component" value="Chromosome 9"/>
</dbReference>
<proteinExistence type="predicted"/>
<dbReference type="Pfam" id="PF04434">
    <property type="entry name" value="SWIM"/>
    <property type="match status" value="1"/>
</dbReference>
<dbReference type="AlphaFoldDB" id="A0A1S3ZYM4"/>
<reference evidence="5" key="1">
    <citation type="journal article" date="2014" name="Nat. Commun.">
        <title>The tobacco genome sequence and its comparison with those of tomato and potato.</title>
        <authorList>
            <person name="Sierro N."/>
            <person name="Battey J.N."/>
            <person name="Ouadi S."/>
            <person name="Bakaher N."/>
            <person name="Bovet L."/>
            <person name="Willig A."/>
            <person name="Goepfert S."/>
            <person name="Peitsch M.C."/>
            <person name="Ivanov N.V."/>
        </authorList>
    </citation>
    <scope>NUCLEOTIDE SEQUENCE [LARGE SCALE GENOMIC DNA]</scope>
</reference>
<evidence type="ECO:0000313" key="6">
    <source>
        <dbReference type="RefSeq" id="XP_016469448.2"/>
    </source>
</evidence>
<dbReference type="GO" id="GO:0008270">
    <property type="term" value="F:zinc ion binding"/>
    <property type="evidence" value="ECO:0007669"/>
    <property type="project" value="UniProtKB-KW"/>
</dbReference>
<name>A0A1S3ZYM4_TOBAC</name>
<dbReference type="STRING" id="4097.A0A1S3ZYM4"/>
<dbReference type="PROSITE" id="PS50966">
    <property type="entry name" value="ZF_SWIM"/>
    <property type="match status" value="1"/>
</dbReference>
<evidence type="ECO:0000313" key="5">
    <source>
        <dbReference type="Proteomes" id="UP000790787"/>
    </source>
</evidence>
<reference evidence="6" key="2">
    <citation type="submission" date="2025-08" db="UniProtKB">
        <authorList>
            <consortium name="RefSeq"/>
        </authorList>
    </citation>
    <scope>IDENTIFICATION</scope>
    <source>
        <tissue evidence="6">Leaf</tissue>
    </source>
</reference>
<sequence length="650" mass="75773">MVEAGNKKKEQKHSRVLKREMNLQAKFHFSGNNKNSEGMRSLVFTRTNLPWQHRSLSSSMLENRVDEHVELDKYVNEPTRVSVKCCASYPWLFFSSYDSRTKDFVVKNYNPLHKYNGDHVKEFGRILNYRDELLRTKPGTTCVVRLSKETHEDGRKMFVAFYICFDALKKAFLDGCRRCIGFDGYFLKGVCKGQLLVVVCKDGNNQILPLAWAIVEVENTFYWRWFVKLLKNDLELGDGTKLTVITDMQKRLDKAMSEILPQVEHRMCARHILANWSKIRRDIERRNCFWRCARSIYEQELKKNLDHIEKIGDKIVEDLLYYNKERWCKVYFKYFSNCDSVDNNMAETFNSWILGPSHKTIIIMLEEIRVKMMIRIAQMRDFYDTWISDISPMALKVLQENTSKSIKCVVHWNGQYSYEVKEGHNSKHIVNLNRLTCTCRAWILKGIPCAHVIAAIHFKKLEPVNYIAHWYHRETYMKTYSHFLQHIQNMEMWPQSQNPSVIPPEVRVMLSRAKKVRRKEPTENKTGKLSKRGTQITYNNCHTKGHNKKGCQKTTQGTARSAGGAKSSSIGSSSTHSVQSDITTGIGRGTPYKRPRMVGMRILQTKSGPSIYNKLCSSDSRYWTQIKNMGEMKSSYCRFVGLFTGNDMQQ</sequence>
<dbReference type="Pfam" id="PF10551">
    <property type="entry name" value="MULE"/>
    <property type="match status" value="1"/>
</dbReference>
<evidence type="ECO:0000256" key="1">
    <source>
        <dbReference type="ARBA" id="ARBA00022723"/>
    </source>
</evidence>
<accession>A0A1S3ZYM4</accession>
<evidence type="ECO:0000256" key="4">
    <source>
        <dbReference type="PROSITE-ProRule" id="PRU00325"/>
    </source>
</evidence>
<dbReference type="OrthoDB" id="1432732at2759"/>
<keyword evidence="3" id="KW-0862">Zinc</keyword>
<keyword evidence="1" id="KW-0479">Metal-binding</keyword>
<dbReference type="GeneID" id="107791821"/>
<keyword evidence="5" id="KW-1185">Reference proteome</keyword>
<dbReference type="PANTHER" id="PTHR31973:SF197">
    <property type="entry name" value="SWIM-TYPE DOMAIN-CONTAINING PROTEIN"/>
    <property type="match status" value="1"/>
</dbReference>
<evidence type="ECO:0000256" key="3">
    <source>
        <dbReference type="ARBA" id="ARBA00022833"/>
    </source>
</evidence>
<dbReference type="InterPro" id="IPR006564">
    <property type="entry name" value="Znf_PMZ"/>
</dbReference>
<dbReference type="PANTHER" id="PTHR31973">
    <property type="entry name" value="POLYPROTEIN, PUTATIVE-RELATED"/>
    <property type="match status" value="1"/>
</dbReference>
<evidence type="ECO:0000256" key="2">
    <source>
        <dbReference type="ARBA" id="ARBA00022771"/>
    </source>
</evidence>
<dbReference type="InterPro" id="IPR018289">
    <property type="entry name" value="MULE_transposase_dom"/>
</dbReference>